<proteinExistence type="predicted"/>
<gene>
    <name evidence="2" type="ORF">B9Z19DRAFT_1122416</name>
</gene>
<evidence type="ECO:0000313" key="3">
    <source>
        <dbReference type="Proteomes" id="UP000244722"/>
    </source>
</evidence>
<feature type="region of interest" description="Disordered" evidence="1">
    <location>
        <begin position="79"/>
        <end position="150"/>
    </location>
</feature>
<feature type="compositionally biased region" description="Polar residues" evidence="1">
    <location>
        <begin position="129"/>
        <end position="149"/>
    </location>
</feature>
<dbReference type="OrthoDB" id="10505367at2759"/>
<name>A0A2T7A0G7_TUBBO</name>
<dbReference type="EMBL" id="NESQ01000048">
    <property type="protein sequence ID" value="PUU81242.1"/>
    <property type="molecule type" value="Genomic_DNA"/>
</dbReference>
<sequence>MPPSPTTSATAERNFLDVPSIRCLRVRCPGFITESDMQTLPVGGVCMFLEAPSLPPSPVPCIPHPEPGFYANIPVSYLSDSSDEESGESESKFSPNDFEPPYHGTGPCRLCVTNPDPELEEEEGEPTPGQSIANNQPDDGEQGSSSCSTLFLFPDTRPGADFFVPNRFFRDRANRKLKGAVQRDQIGGVEGTPGVFERLEAQARDGWGMSSVAPRTGEIPDERSTCLRLGHSFILAPWSRTGSCLWEGPSQDCDDRGYLLPNYLAYQERMQRHSSVRSI</sequence>
<dbReference type="Proteomes" id="UP000244722">
    <property type="component" value="Unassembled WGS sequence"/>
</dbReference>
<accession>A0A2T7A0G7</accession>
<dbReference type="AlphaFoldDB" id="A0A2T7A0G7"/>
<evidence type="ECO:0000256" key="1">
    <source>
        <dbReference type="SAM" id="MobiDB-lite"/>
    </source>
</evidence>
<keyword evidence="3" id="KW-1185">Reference proteome</keyword>
<protein>
    <submittedName>
        <fullName evidence="2">Uncharacterized protein</fullName>
    </submittedName>
</protein>
<reference evidence="2 3" key="1">
    <citation type="submission" date="2017-04" db="EMBL/GenBank/DDBJ databases">
        <title>Draft genome sequence of Tuber borchii Vittad., a whitish edible truffle.</title>
        <authorList>
            <consortium name="DOE Joint Genome Institute"/>
            <person name="Murat C."/>
            <person name="Kuo A."/>
            <person name="Barry K.W."/>
            <person name="Clum A."/>
            <person name="Dockter R.B."/>
            <person name="Fauchery L."/>
            <person name="Iotti M."/>
            <person name="Kohler A."/>
            <person name="Labutti K."/>
            <person name="Lindquist E.A."/>
            <person name="Lipzen A."/>
            <person name="Ohm R.A."/>
            <person name="Wang M."/>
            <person name="Grigoriev I.V."/>
            <person name="Zambonelli A."/>
            <person name="Martin F.M."/>
        </authorList>
    </citation>
    <scope>NUCLEOTIDE SEQUENCE [LARGE SCALE GENOMIC DNA]</scope>
    <source>
        <strain evidence="2 3">Tbo3840</strain>
    </source>
</reference>
<organism evidence="2 3">
    <name type="scientific">Tuber borchii</name>
    <name type="common">White truffle</name>
    <dbReference type="NCBI Taxonomy" id="42251"/>
    <lineage>
        <taxon>Eukaryota</taxon>
        <taxon>Fungi</taxon>
        <taxon>Dikarya</taxon>
        <taxon>Ascomycota</taxon>
        <taxon>Pezizomycotina</taxon>
        <taxon>Pezizomycetes</taxon>
        <taxon>Pezizales</taxon>
        <taxon>Tuberaceae</taxon>
        <taxon>Tuber</taxon>
    </lineage>
</organism>
<evidence type="ECO:0000313" key="2">
    <source>
        <dbReference type="EMBL" id="PUU81242.1"/>
    </source>
</evidence>
<comment type="caution">
    <text evidence="2">The sequence shown here is derived from an EMBL/GenBank/DDBJ whole genome shotgun (WGS) entry which is preliminary data.</text>
</comment>